<feature type="domain" description="AAA+ ATPase" evidence="1">
    <location>
        <begin position="130"/>
        <end position="299"/>
    </location>
</feature>
<dbReference type="STRING" id="930118.SAMN05216429_10721"/>
<accession>A0A1I3UWX9</accession>
<evidence type="ECO:0000313" key="3">
    <source>
        <dbReference type="EMBL" id="SFJ87688.1"/>
    </source>
</evidence>
<dbReference type="EMBL" id="PTIU01000052">
    <property type="protein sequence ID" value="PPK51118.1"/>
    <property type="molecule type" value="Genomic_DNA"/>
</dbReference>
<dbReference type="AlphaFoldDB" id="A0A1I3UWX9"/>
<dbReference type="InterPro" id="IPR021542">
    <property type="entry name" value="Tn7_TnsC"/>
</dbReference>
<protein>
    <submittedName>
        <fullName evidence="3">Tn7 transposition regulator TnsC</fullName>
    </submittedName>
</protein>
<dbReference type="EMBL" id="FOSC01000007">
    <property type="protein sequence ID" value="SFJ87688.1"/>
    <property type="molecule type" value="Genomic_DNA"/>
</dbReference>
<sequence length="553" mass="62571">MTLPSGMVTAVYQDTGIPSYHGNPLIEALPPIPDRKQLIAGLSETTELRPSEIYLDGQRRVHIISQLLDGFFQPLARHIELEAKISIMLRQGYVGRNIATGDLSAHLQNGYERIKSGDLKAFRFDHVESTAKSLAFIGCSGSGKTSSLNRILATYPQMIHHPEHNFTQIVFLKIDCPHDGALKSLCHNFFREIDSILGTDYVRRYGEKRHGVETMIALMSQLANTYAIGLLVIDEIQHLNVRASGGAEKMLNFFVTLVNEISVPVVMVGTPKARPVFETDLRSARRGAGFGSILWEPLRQPTAEENVDRTEWGAFTKKLWKYQWLTKASDTMPDDLRDLWFDLSQGIMDVVIKLFVLSQIRAVVTGTERITPNIMKKVYHDELKPIHPMMEALRSGDPSKIAQYSDLTIPDVDKKILELSTLLDSSKDQIRKSVQYNGNDQAIRLHNLLVDMGHESDLLEPLIQRAFEEYPDLQLKDLMPIILNWYQSSEKTLPVTGKQKIKSIKMKEWHTLESDDLRFMHSQAANEDEMLDAARQSGLVFNSDEWLGFGNQA</sequence>
<organism evidence="3 4">
    <name type="scientific">Marinobacter persicus</name>
    <dbReference type="NCBI Taxonomy" id="930118"/>
    <lineage>
        <taxon>Bacteria</taxon>
        <taxon>Pseudomonadati</taxon>
        <taxon>Pseudomonadota</taxon>
        <taxon>Gammaproteobacteria</taxon>
        <taxon>Pseudomonadales</taxon>
        <taxon>Marinobacteraceae</taxon>
        <taxon>Marinobacter</taxon>
    </lineage>
</organism>
<dbReference type="SUPFAM" id="SSF52540">
    <property type="entry name" value="P-loop containing nucleoside triphosphate hydrolases"/>
    <property type="match status" value="1"/>
</dbReference>
<dbReference type="InterPro" id="IPR049945">
    <property type="entry name" value="AAA_22"/>
</dbReference>
<dbReference type="GO" id="GO:0016887">
    <property type="term" value="F:ATP hydrolysis activity"/>
    <property type="evidence" value="ECO:0007669"/>
    <property type="project" value="InterPro"/>
</dbReference>
<evidence type="ECO:0000313" key="5">
    <source>
        <dbReference type="Proteomes" id="UP000239446"/>
    </source>
</evidence>
<reference evidence="2 5" key="2">
    <citation type="submission" date="2018-02" db="EMBL/GenBank/DDBJ databases">
        <title>Subsurface microbial communities from deep shales in Ohio and West Virginia, USA.</title>
        <authorList>
            <person name="Wrighton K."/>
        </authorList>
    </citation>
    <scope>NUCLEOTIDE SEQUENCE [LARGE SCALE GENOMIC DNA]</scope>
    <source>
        <strain evidence="2 5">UTICA-S1B9</strain>
    </source>
</reference>
<keyword evidence="4" id="KW-1185">Reference proteome</keyword>
<dbReference type="Gene3D" id="6.10.20.30">
    <property type="match status" value="1"/>
</dbReference>
<dbReference type="InterPro" id="IPR027417">
    <property type="entry name" value="P-loop_NTPase"/>
</dbReference>
<dbReference type="SMART" id="SM00382">
    <property type="entry name" value="AAA"/>
    <property type="match status" value="1"/>
</dbReference>
<dbReference type="Pfam" id="PF11426">
    <property type="entry name" value="Tn7_TnsC_Int"/>
    <property type="match status" value="1"/>
</dbReference>
<gene>
    <name evidence="2" type="ORF">B0H24_10522</name>
    <name evidence="3" type="ORF">SAMN05216429_10721</name>
</gene>
<dbReference type="RefSeq" id="WP_091704491.1">
    <property type="nucleotide sequence ID" value="NZ_BMYN01000001.1"/>
</dbReference>
<dbReference type="OrthoDB" id="5593847at2"/>
<dbReference type="InterPro" id="IPR003593">
    <property type="entry name" value="AAA+_ATPase"/>
</dbReference>
<dbReference type="Gene3D" id="3.40.50.300">
    <property type="entry name" value="P-loop containing nucleotide triphosphate hydrolases"/>
    <property type="match status" value="1"/>
</dbReference>
<dbReference type="Pfam" id="PF13401">
    <property type="entry name" value="AAA_22"/>
    <property type="match status" value="1"/>
</dbReference>
<reference evidence="3 4" key="1">
    <citation type="submission" date="2016-10" db="EMBL/GenBank/DDBJ databases">
        <authorList>
            <person name="de Groot N.N."/>
        </authorList>
    </citation>
    <scope>NUCLEOTIDE SEQUENCE [LARGE SCALE GENOMIC DNA]</scope>
    <source>
        <strain evidence="3 4">IBRC-M 10445</strain>
    </source>
</reference>
<evidence type="ECO:0000313" key="4">
    <source>
        <dbReference type="Proteomes" id="UP000199445"/>
    </source>
</evidence>
<evidence type="ECO:0000259" key="1">
    <source>
        <dbReference type="SMART" id="SM00382"/>
    </source>
</evidence>
<name>A0A1I3UWX9_9GAMM</name>
<proteinExistence type="predicted"/>
<evidence type="ECO:0000313" key="2">
    <source>
        <dbReference type="EMBL" id="PPK51118.1"/>
    </source>
</evidence>
<dbReference type="Proteomes" id="UP000199445">
    <property type="component" value="Unassembled WGS sequence"/>
</dbReference>
<dbReference type="Proteomes" id="UP000239446">
    <property type="component" value="Unassembled WGS sequence"/>
</dbReference>